<keyword evidence="2" id="KW-0812">Transmembrane</keyword>
<name>A0A7C8MYQ5_9PLEO</name>
<dbReference type="EMBL" id="JAADJZ010000001">
    <property type="protein sequence ID" value="KAF2878245.1"/>
    <property type="molecule type" value="Genomic_DNA"/>
</dbReference>
<feature type="transmembrane region" description="Helical" evidence="2">
    <location>
        <begin position="113"/>
        <end position="131"/>
    </location>
</feature>
<sequence>MPVIPTVPEVSLPVVTTGSLAPTSEGQMSIPAGETPITTALNTVIPVIPTTIPEVSLPVVTTGSLAPTSVVTSTVSSVGSGTPGASTSASTSGPPESTGAAAPAHAGAGYSSLVVVALSGLCFTIGFAWTLL</sequence>
<reference evidence="3 4" key="1">
    <citation type="submission" date="2020-01" db="EMBL/GenBank/DDBJ databases">
        <authorList>
            <consortium name="DOE Joint Genome Institute"/>
            <person name="Haridas S."/>
            <person name="Albert R."/>
            <person name="Binder M."/>
            <person name="Bloem J."/>
            <person name="Labutti K."/>
            <person name="Salamov A."/>
            <person name="Andreopoulos B."/>
            <person name="Baker S.E."/>
            <person name="Barry K."/>
            <person name="Bills G."/>
            <person name="Bluhm B.H."/>
            <person name="Cannon C."/>
            <person name="Castanera R."/>
            <person name="Culley D.E."/>
            <person name="Daum C."/>
            <person name="Ezra D."/>
            <person name="Gonzalez J.B."/>
            <person name="Henrissat B."/>
            <person name="Kuo A."/>
            <person name="Liang C."/>
            <person name="Lipzen A."/>
            <person name="Lutzoni F."/>
            <person name="Magnuson J."/>
            <person name="Mondo S."/>
            <person name="Nolan M."/>
            <person name="Ohm R."/>
            <person name="Pangilinan J."/>
            <person name="Park H.-J.H."/>
            <person name="Ramirez L."/>
            <person name="Alfaro M."/>
            <person name="Sun H."/>
            <person name="Tritt A."/>
            <person name="Yoshinaga Y."/>
            <person name="Zwiers L.-H.L."/>
            <person name="Turgeon B.G."/>
            <person name="Goodwin S.B."/>
            <person name="Spatafora J.W."/>
            <person name="Crous P.W."/>
            <person name="Grigoriev I.V."/>
        </authorList>
    </citation>
    <scope>NUCLEOTIDE SEQUENCE [LARGE SCALE GENOMIC DNA]</scope>
    <source>
        <strain evidence="3 4">CBS 611.86</strain>
    </source>
</reference>
<keyword evidence="2" id="KW-0472">Membrane</keyword>
<dbReference type="Proteomes" id="UP000481861">
    <property type="component" value="Unassembled WGS sequence"/>
</dbReference>
<protein>
    <submittedName>
        <fullName evidence="3">Uncharacterized protein</fullName>
    </submittedName>
</protein>
<evidence type="ECO:0000313" key="3">
    <source>
        <dbReference type="EMBL" id="KAF2878245.1"/>
    </source>
</evidence>
<keyword evidence="2" id="KW-1133">Transmembrane helix</keyword>
<gene>
    <name evidence="3" type="ORF">BDV95DRAFT_15905</name>
</gene>
<evidence type="ECO:0000256" key="1">
    <source>
        <dbReference type="SAM" id="MobiDB-lite"/>
    </source>
</evidence>
<evidence type="ECO:0000256" key="2">
    <source>
        <dbReference type="SAM" id="Phobius"/>
    </source>
</evidence>
<dbReference type="AlphaFoldDB" id="A0A7C8MYQ5"/>
<feature type="region of interest" description="Disordered" evidence="1">
    <location>
        <begin position="74"/>
        <end position="103"/>
    </location>
</feature>
<evidence type="ECO:0000313" key="4">
    <source>
        <dbReference type="Proteomes" id="UP000481861"/>
    </source>
</evidence>
<accession>A0A7C8MYQ5</accession>
<organism evidence="3 4">
    <name type="scientific">Massariosphaeria phaeospora</name>
    <dbReference type="NCBI Taxonomy" id="100035"/>
    <lineage>
        <taxon>Eukaryota</taxon>
        <taxon>Fungi</taxon>
        <taxon>Dikarya</taxon>
        <taxon>Ascomycota</taxon>
        <taxon>Pezizomycotina</taxon>
        <taxon>Dothideomycetes</taxon>
        <taxon>Pleosporomycetidae</taxon>
        <taxon>Pleosporales</taxon>
        <taxon>Pleosporales incertae sedis</taxon>
        <taxon>Massariosphaeria</taxon>
    </lineage>
</organism>
<proteinExistence type="predicted"/>
<comment type="caution">
    <text evidence="3">The sequence shown here is derived from an EMBL/GenBank/DDBJ whole genome shotgun (WGS) entry which is preliminary data.</text>
</comment>
<keyword evidence="4" id="KW-1185">Reference proteome</keyword>